<accession>A0ABS4E9C9</accession>
<feature type="transmembrane region" description="Helical" evidence="1">
    <location>
        <begin position="115"/>
        <end position="143"/>
    </location>
</feature>
<dbReference type="Pfam" id="PF04307">
    <property type="entry name" value="YdjM"/>
    <property type="match status" value="1"/>
</dbReference>
<keyword evidence="1" id="KW-0472">Membrane</keyword>
<comment type="caution">
    <text evidence="2">The sequence shown here is derived from an EMBL/GenBank/DDBJ whole genome shotgun (WGS) entry which is preliminary data.</text>
</comment>
<feature type="transmembrane region" description="Helical" evidence="1">
    <location>
        <begin position="85"/>
        <end position="103"/>
    </location>
</feature>
<evidence type="ECO:0000313" key="2">
    <source>
        <dbReference type="EMBL" id="MBP1854513.1"/>
    </source>
</evidence>
<dbReference type="RefSeq" id="WP_209456017.1">
    <property type="nucleotide sequence ID" value="NZ_BAAACS010000012.1"/>
</dbReference>
<reference evidence="2 3" key="1">
    <citation type="submission" date="2021-03" db="EMBL/GenBank/DDBJ databases">
        <title>Genomic Encyclopedia of Type Strains, Phase IV (KMG-IV): sequencing the most valuable type-strain genomes for metagenomic binning, comparative biology and taxonomic classification.</title>
        <authorList>
            <person name="Goeker M."/>
        </authorList>
    </citation>
    <scope>NUCLEOTIDE SEQUENCE [LARGE SCALE GENOMIC DNA]</scope>
    <source>
        <strain evidence="2 3">DSM 1289</strain>
    </source>
</reference>
<name>A0ABS4E9C9_9FIRM</name>
<dbReference type="InterPro" id="IPR007404">
    <property type="entry name" value="YdjM-like"/>
</dbReference>
<evidence type="ECO:0000313" key="3">
    <source>
        <dbReference type="Proteomes" id="UP000767291"/>
    </source>
</evidence>
<dbReference type="EMBL" id="JAGGJX010000001">
    <property type="protein sequence ID" value="MBP1854513.1"/>
    <property type="molecule type" value="Genomic_DNA"/>
</dbReference>
<feature type="transmembrane region" description="Helical" evidence="1">
    <location>
        <begin position="177"/>
        <end position="195"/>
    </location>
</feature>
<feature type="transmembrane region" description="Helical" evidence="1">
    <location>
        <begin position="20"/>
        <end position="40"/>
    </location>
</feature>
<gene>
    <name evidence="2" type="ORF">J2Z43_000903</name>
</gene>
<keyword evidence="1" id="KW-1133">Transmembrane helix</keyword>
<proteinExistence type="predicted"/>
<dbReference type="PANTHER" id="PTHR35531">
    <property type="entry name" value="INNER MEMBRANE PROTEIN YBCI-RELATED"/>
    <property type="match status" value="1"/>
</dbReference>
<dbReference type="Proteomes" id="UP000767291">
    <property type="component" value="Unassembled WGS sequence"/>
</dbReference>
<evidence type="ECO:0000256" key="1">
    <source>
        <dbReference type="SAM" id="Phobius"/>
    </source>
</evidence>
<keyword evidence="3" id="KW-1185">Reference proteome</keyword>
<feature type="transmembrane region" description="Helical" evidence="1">
    <location>
        <begin position="225"/>
        <end position="243"/>
    </location>
</feature>
<protein>
    <submittedName>
        <fullName evidence="2">Inner membrane protein</fullName>
    </submittedName>
</protein>
<feature type="transmembrane region" description="Helical" evidence="1">
    <location>
        <begin position="61"/>
        <end position="79"/>
    </location>
</feature>
<organism evidence="2 3">
    <name type="scientific">Metaclostridioides mangenotii</name>
    <dbReference type="NCBI Taxonomy" id="1540"/>
    <lineage>
        <taxon>Bacteria</taxon>
        <taxon>Bacillati</taxon>
        <taxon>Bacillota</taxon>
        <taxon>Clostridia</taxon>
        <taxon>Peptostreptococcales</taxon>
        <taxon>Peptostreptococcaceae</taxon>
        <taxon>Metaclostridioides</taxon>
    </lineage>
</organism>
<sequence>MRGKSHGAIGFLTAIQTSLIFKIPISIVGILVATIFSILPDLDQPNSSISQLIFKNDISKYIYKIFIYLVNILIFFISININENFYISAIITFVAIIIIEAKITHTLIRKVFLSLIFILLAISLYFINVQIYFVMFALIFAVFPWLKHRSFSHSLFAVIMIYFILKQIELVSGLGYLSIYGTIGYGSHIFMGDLFTKQGVPLFYPISDKKISLGFLKVGGKFSNFAEYLFILVLFAIVLLSIYKL</sequence>
<keyword evidence="1" id="KW-0812">Transmembrane</keyword>
<dbReference type="PANTHER" id="PTHR35531:SF1">
    <property type="entry name" value="INNER MEMBRANE PROTEIN YBCI-RELATED"/>
    <property type="match status" value="1"/>
</dbReference>
<feature type="transmembrane region" description="Helical" evidence="1">
    <location>
        <begin position="149"/>
        <end position="165"/>
    </location>
</feature>